<evidence type="ECO:0000313" key="9">
    <source>
        <dbReference type="EMBL" id="SLM91479.1"/>
    </source>
</evidence>
<organism evidence="9 10">
    <name type="scientific">Brachybacterium nesterenkovii</name>
    <dbReference type="NCBI Taxonomy" id="47847"/>
    <lineage>
        <taxon>Bacteria</taxon>
        <taxon>Bacillati</taxon>
        <taxon>Actinomycetota</taxon>
        <taxon>Actinomycetes</taxon>
        <taxon>Micrococcales</taxon>
        <taxon>Dermabacteraceae</taxon>
        <taxon>Brachybacterium</taxon>
    </lineage>
</organism>
<dbReference type="InterPro" id="IPR000515">
    <property type="entry name" value="MetI-like"/>
</dbReference>
<evidence type="ECO:0000256" key="7">
    <source>
        <dbReference type="RuleBase" id="RU363032"/>
    </source>
</evidence>
<evidence type="ECO:0000259" key="8">
    <source>
        <dbReference type="PROSITE" id="PS50928"/>
    </source>
</evidence>
<feature type="transmembrane region" description="Helical" evidence="7">
    <location>
        <begin position="127"/>
        <end position="147"/>
    </location>
</feature>
<dbReference type="EMBL" id="FWFG01000059">
    <property type="protein sequence ID" value="SLM91479.1"/>
    <property type="molecule type" value="Genomic_DNA"/>
</dbReference>
<reference evidence="9 10" key="1">
    <citation type="submission" date="2017-02" db="EMBL/GenBank/DDBJ databases">
        <authorList>
            <person name="Peterson S.W."/>
        </authorList>
    </citation>
    <scope>NUCLEOTIDE SEQUENCE [LARGE SCALE GENOMIC DNA]</scope>
    <source>
        <strain evidence="9 10">CIP104813</strain>
    </source>
</reference>
<keyword evidence="5 7" id="KW-1133">Transmembrane helix</keyword>
<keyword evidence="6 7" id="KW-0472">Membrane</keyword>
<dbReference type="Pfam" id="PF00528">
    <property type="entry name" value="BPD_transp_1"/>
    <property type="match status" value="1"/>
</dbReference>
<name>A0A1X6X1I7_9MICO</name>
<dbReference type="Proteomes" id="UP000195981">
    <property type="component" value="Unassembled WGS sequence"/>
</dbReference>
<feature type="transmembrane region" description="Helical" evidence="7">
    <location>
        <begin position="260"/>
        <end position="283"/>
    </location>
</feature>
<dbReference type="GO" id="GO:0055085">
    <property type="term" value="P:transmembrane transport"/>
    <property type="evidence" value="ECO:0007669"/>
    <property type="project" value="InterPro"/>
</dbReference>
<accession>A0A1X6X1I7</accession>
<keyword evidence="4 7" id="KW-0812">Transmembrane</keyword>
<feature type="transmembrane region" description="Helical" evidence="7">
    <location>
        <begin position="159"/>
        <end position="182"/>
    </location>
</feature>
<keyword evidence="2 7" id="KW-0813">Transport</keyword>
<dbReference type="Gene3D" id="1.10.3720.10">
    <property type="entry name" value="MetI-like"/>
    <property type="match status" value="1"/>
</dbReference>
<comment type="similarity">
    <text evidence="7">Belongs to the binding-protein-dependent transport system permease family.</text>
</comment>
<comment type="subcellular location">
    <subcellularLocation>
        <location evidence="1 7">Cell membrane</location>
        <topology evidence="1 7">Multi-pass membrane protein</topology>
    </subcellularLocation>
</comment>
<feature type="transmembrane region" description="Helical" evidence="7">
    <location>
        <begin position="303"/>
        <end position="328"/>
    </location>
</feature>
<proteinExistence type="inferred from homology"/>
<dbReference type="SUPFAM" id="SSF161098">
    <property type="entry name" value="MetI-like"/>
    <property type="match status" value="1"/>
</dbReference>
<evidence type="ECO:0000256" key="4">
    <source>
        <dbReference type="ARBA" id="ARBA00022692"/>
    </source>
</evidence>
<dbReference type="Pfam" id="PF19300">
    <property type="entry name" value="BPD_transp_1_N"/>
    <property type="match status" value="1"/>
</dbReference>
<protein>
    <submittedName>
        <fullName evidence="9">Dipeptide transport system permease protein DppB (TC 3.A.1.5.2)</fullName>
    </submittedName>
</protein>
<dbReference type="PROSITE" id="PS50928">
    <property type="entry name" value="ABC_TM1"/>
    <property type="match status" value="1"/>
</dbReference>
<dbReference type="GO" id="GO:0005886">
    <property type="term" value="C:plasma membrane"/>
    <property type="evidence" value="ECO:0007669"/>
    <property type="project" value="UniProtKB-SubCell"/>
</dbReference>
<gene>
    <name evidence="9" type="ORF">FM110_06605</name>
</gene>
<evidence type="ECO:0000313" key="10">
    <source>
        <dbReference type="Proteomes" id="UP000195981"/>
    </source>
</evidence>
<dbReference type="CDD" id="cd06261">
    <property type="entry name" value="TM_PBP2"/>
    <property type="match status" value="1"/>
</dbReference>
<dbReference type="PANTHER" id="PTHR43163">
    <property type="entry name" value="DIPEPTIDE TRANSPORT SYSTEM PERMEASE PROTEIN DPPB-RELATED"/>
    <property type="match status" value="1"/>
</dbReference>
<feature type="transmembrane region" description="Helical" evidence="7">
    <location>
        <begin position="202"/>
        <end position="218"/>
    </location>
</feature>
<evidence type="ECO:0000256" key="2">
    <source>
        <dbReference type="ARBA" id="ARBA00022448"/>
    </source>
</evidence>
<evidence type="ECO:0000256" key="5">
    <source>
        <dbReference type="ARBA" id="ARBA00022989"/>
    </source>
</evidence>
<dbReference type="InterPro" id="IPR045621">
    <property type="entry name" value="BPD_transp_1_N"/>
</dbReference>
<evidence type="ECO:0000256" key="6">
    <source>
        <dbReference type="ARBA" id="ARBA00023136"/>
    </source>
</evidence>
<dbReference type="PANTHER" id="PTHR43163:SF7">
    <property type="entry name" value="DIPEPTIDE-TRANSPORT INTEGRAL MEMBRANE PROTEIN ABC TRANSPORTER DPPB-RELATED"/>
    <property type="match status" value="1"/>
</dbReference>
<dbReference type="AlphaFoldDB" id="A0A1X6X1I7"/>
<keyword evidence="3" id="KW-1003">Cell membrane</keyword>
<dbReference type="InterPro" id="IPR035906">
    <property type="entry name" value="MetI-like_sf"/>
</dbReference>
<feature type="transmembrane region" description="Helical" evidence="7">
    <location>
        <begin position="37"/>
        <end position="58"/>
    </location>
</feature>
<evidence type="ECO:0000256" key="1">
    <source>
        <dbReference type="ARBA" id="ARBA00004651"/>
    </source>
</evidence>
<sequence>MRAPSSAAPPSRSSSVVDRPDPLSKVTLVIWYIARRVLQMIPVFLGATLLVYAMAFYAGGDPIAAIAGDKPLSPAVVAQLREQYNLDKPLIVQWLIYLGNLVRGDLGISLQGRPIADSLQSAFPVTFRMALIAIVVETVLGVAAGVISGLKKGTIIDTAFLMVSLLVIAVPTFVIGFVAQFLLGVKLELVPVNASGGGFGDLILPGCVLGVVSFAYVLRLTRTSVAEVATADHVRTATAKGLSRGGVVTKHILRNSLIPVVTFIGADLGALMGGAIVTERIFNVHGIGSELWKAITKSDSPKIVTIVTLLVVIFLIANLIVDLLYAVLDPRIRYAK</sequence>
<feature type="domain" description="ABC transmembrane type-1" evidence="8">
    <location>
        <begin position="123"/>
        <end position="325"/>
    </location>
</feature>
<evidence type="ECO:0000256" key="3">
    <source>
        <dbReference type="ARBA" id="ARBA00022475"/>
    </source>
</evidence>
<keyword evidence="10" id="KW-1185">Reference proteome</keyword>